<feature type="binding site" evidence="6">
    <location>
        <position position="247"/>
    </location>
    <ligand>
        <name>Mg(2+)</name>
        <dbReference type="ChEBI" id="CHEBI:18420"/>
        <label>1</label>
    </ligand>
</feature>
<dbReference type="GO" id="GO:0046872">
    <property type="term" value="F:metal ion binding"/>
    <property type="evidence" value="ECO:0007669"/>
    <property type="project" value="UniProtKB-KW"/>
</dbReference>
<dbReference type="NCBIfam" id="TIGR00195">
    <property type="entry name" value="exoDNase_III"/>
    <property type="match status" value="1"/>
</dbReference>
<feature type="site" description="Interaction with DNA substrate" evidence="7">
    <location>
        <position position="248"/>
    </location>
</feature>
<evidence type="ECO:0000259" key="8">
    <source>
        <dbReference type="Pfam" id="PF03372"/>
    </source>
</evidence>
<feature type="site" description="Important for catalytic activity" evidence="7">
    <location>
        <position position="218"/>
    </location>
</feature>
<dbReference type="Gene3D" id="3.60.10.10">
    <property type="entry name" value="Endonuclease/exonuclease/phosphatase"/>
    <property type="match status" value="1"/>
</dbReference>
<dbReference type="SUPFAM" id="SSF56219">
    <property type="entry name" value="DNase I-like"/>
    <property type="match status" value="1"/>
</dbReference>
<keyword evidence="6" id="KW-0464">Manganese</keyword>
<dbReference type="GO" id="GO:0008311">
    <property type="term" value="F:double-stranded DNA 3'-5' DNA exonuclease activity"/>
    <property type="evidence" value="ECO:0007669"/>
    <property type="project" value="InterPro"/>
</dbReference>
<dbReference type="Pfam" id="PF03372">
    <property type="entry name" value="Exo_endo_phos"/>
    <property type="match status" value="1"/>
</dbReference>
<comment type="similarity">
    <text evidence="1">Belongs to the DNA repair enzymes AP/ExoA family.</text>
</comment>
<dbReference type="InterPro" id="IPR004808">
    <property type="entry name" value="AP_endonuc_1"/>
</dbReference>
<protein>
    <submittedName>
        <fullName evidence="9">Exodeoxyribonuclease-3</fullName>
    </submittedName>
</protein>
<feature type="active site" evidence="5">
    <location>
        <position position="106"/>
    </location>
</feature>
<sequence length="257" mass="29536">MITIATWNVNSIKARLPHVLRWLREFAPDIALLQETKTVDDAFPRMEIEAEGYRVRAHGQKTYNGVAVLSKGDIEVVQEGLPGDADDQQARYLEVDTLGLRAACIYLPNGNPAPGDKYDYKLRWMDRLYARTRELLKSEKPFVLGGDYNVIPEEGDVYDPKGWRDDALYRLQSRKALRRIATLGLTDAFRALNRETGRYTWWDYRGGGWQKDMGVRIDHLLLSPQAADRLSACEIDRTPRGWEKPSDHTPVWCRLDD</sequence>
<feature type="binding site" evidence="6">
    <location>
        <position position="147"/>
    </location>
    <ligand>
        <name>Mg(2+)</name>
        <dbReference type="ChEBI" id="CHEBI:18420"/>
        <label>1</label>
    </ligand>
</feature>
<evidence type="ECO:0000313" key="9">
    <source>
        <dbReference type="EMBL" id="TCS61331.1"/>
    </source>
</evidence>
<dbReference type="InterPro" id="IPR005135">
    <property type="entry name" value="Endo/exonuclease/phosphatase"/>
</dbReference>
<dbReference type="InterPro" id="IPR036691">
    <property type="entry name" value="Endo/exonu/phosph_ase_sf"/>
</dbReference>
<dbReference type="Proteomes" id="UP000295304">
    <property type="component" value="Unassembled WGS sequence"/>
</dbReference>
<name>A0A4V2UNB6_9PROT</name>
<feature type="binding site" evidence="6">
    <location>
        <position position="8"/>
    </location>
    <ligand>
        <name>Mg(2+)</name>
        <dbReference type="ChEBI" id="CHEBI:18420"/>
        <label>1</label>
    </ligand>
</feature>
<feature type="active site" description="Proton donor/acceptor" evidence="5">
    <location>
        <position position="147"/>
    </location>
</feature>
<keyword evidence="4 6" id="KW-0460">Magnesium</keyword>
<evidence type="ECO:0000313" key="10">
    <source>
        <dbReference type="Proteomes" id="UP000295304"/>
    </source>
</evidence>
<evidence type="ECO:0000256" key="1">
    <source>
        <dbReference type="ARBA" id="ARBA00007092"/>
    </source>
</evidence>
<reference evidence="9 10" key="1">
    <citation type="submission" date="2019-03" db="EMBL/GenBank/DDBJ databases">
        <title>Genomic Encyclopedia of Type Strains, Phase IV (KMG-IV): sequencing the most valuable type-strain genomes for metagenomic binning, comparative biology and taxonomic classification.</title>
        <authorList>
            <person name="Goeker M."/>
        </authorList>
    </citation>
    <scope>NUCLEOTIDE SEQUENCE [LARGE SCALE GENOMIC DNA]</scope>
    <source>
        <strain evidence="9 10">DSM 101688</strain>
    </source>
</reference>
<keyword evidence="10" id="KW-1185">Reference proteome</keyword>
<dbReference type="PROSITE" id="PS51435">
    <property type="entry name" value="AP_NUCLEASE_F1_4"/>
    <property type="match status" value="1"/>
</dbReference>
<feature type="binding site" evidence="6">
    <location>
        <position position="35"/>
    </location>
    <ligand>
        <name>Mg(2+)</name>
        <dbReference type="ChEBI" id="CHEBI:18420"/>
        <label>1</label>
    </ligand>
</feature>
<dbReference type="NCBIfam" id="TIGR00633">
    <property type="entry name" value="xth"/>
    <property type="match status" value="1"/>
</dbReference>
<feature type="active site" description="Proton acceptor" evidence="5">
    <location>
        <position position="248"/>
    </location>
</feature>
<evidence type="ECO:0000256" key="2">
    <source>
        <dbReference type="ARBA" id="ARBA00022723"/>
    </source>
</evidence>
<dbReference type="InterPro" id="IPR037493">
    <property type="entry name" value="ExoIII-like"/>
</dbReference>
<feature type="domain" description="Endonuclease/exonuclease/phosphatase" evidence="8">
    <location>
        <begin position="5"/>
        <end position="248"/>
    </location>
</feature>
<keyword evidence="3" id="KW-0378">Hydrolase</keyword>
<dbReference type="PANTHER" id="PTHR43250">
    <property type="entry name" value="EXODEOXYRIBONUCLEASE III"/>
    <property type="match status" value="1"/>
</dbReference>
<comment type="caution">
    <text evidence="9">The sequence shown here is derived from an EMBL/GenBank/DDBJ whole genome shotgun (WGS) entry which is preliminary data.</text>
</comment>
<gene>
    <name evidence="9" type="ORF">EDD55_108131</name>
</gene>
<dbReference type="CDD" id="cd09086">
    <property type="entry name" value="ExoIII-like_AP-endo"/>
    <property type="match status" value="1"/>
</dbReference>
<accession>A0A4V2UNB6</accession>
<dbReference type="RefSeq" id="WP_243644804.1">
    <property type="nucleotide sequence ID" value="NZ_CP119676.1"/>
</dbReference>
<feature type="binding site" evidence="6">
    <location>
        <position position="248"/>
    </location>
    <ligand>
        <name>Mg(2+)</name>
        <dbReference type="ChEBI" id="CHEBI:18420"/>
        <label>1</label>
    </ligand>
</feature>
<evidence type="ECO:0000256" key="6">
    <source>
        <dbReference type="PIRSR" id="PIRSR604808-2"/>
    </source>
</evidence>
<evidence type="ECO:0000256" key="3">
    <source>
        <dbReference type="ARBA" id="ARBA00022801"/>
    </source>
</evidence>
<dbReference type="PANTHER" id="PTHR43250:SF2">
    <property type="entry name" value="EXODEOXYRIBONUCLEASE III"/>
    <property type="match status" value="1"/>
</dbReference>
<evidence type="ECO:0000256" key="4">
    <source>
        <dbReference type="ARBA" id="ARBA00022842"/>
    </source>
</evidence>
<organism evidence="9 10">
    <name type="scientific">Varunaivibrio sulfuroxidans</name>
    <dbReference type="NCBI Taxonomy" id="1773489"/>
    <lineage>
        <taxon>Bacteria</taxon>
        <taxon>Pseudomonadati</taxon>
        <taxon>Pseudomonadota</taxon>
        <taxon>Alphaproteobacteria</taxon>
        <taxon>Rhodospirillales</taxon>
        <taxon>Magnetovibrionaceae</taxon>
        <taxon>Varunaivibrio</taxon>
    </lineage>
</organism>
<feature type="site" description="Transition state stabilizer" evidence="7">
    <location>
        <position position="149"/>
    </location>
</feature>
<comment type="cofactor">
    <cofactor evidence="6">
        <name>Mg(2+)</name>
        <dbReference type="ChEBI" id="CHEBI:18420"/>
    </cofactor>
    <cofactor evidence="6">
        <name>Mn(2+)</name>
        <dbReference type="ChEBI" id="CHEBI:29035"/>
    </cofactor>
    <text evidence="6">Probably binds two magnesium or manganese ions per subunit.</text>
</comment>
<proteinExistence type="inferred from homology"/>
<dbReference type="EMBL" id="SLZW01000008">
    <property type="protein sequence ID" value="TCS61331.1"/>
    <property type="molecule type" value="Genomic_DNA"/>
</dbReference>
<dbReference type="GO" id="GO:0006281">
    <property type="term" value="P:DNA repair"/>
    <property type="evidence" value="ECO:0007669"/>
    <property type="project" value="InterPro"/>
</dbReference>
<keyword evidence="2 6" id="KW-0479">Metal-binding</keyword>
<evidence type="ECO:0000256" key="7">
    <source>
        <dbReference type="PIRSR" id="PIRSR604808-3"/>
    </source>
</evidence>
<evidence type="ECO:0000256" key="5">
    <source>
        <dbReference type="PIRSR" id="PIRSR604808-1"/>
    </source>
</evidence>
<dbReference type="AlphaFoldDB" id="A0A4V2UNB6"/>
<feature type="binding site" evidence="6">
    <location>
        <position position="149"/>
    </location>
    <ligand>
        <name>Mg(2+)</name>
        <dbReference type="ChEBI" id="CHEBI:18420"/>
        <label>1</label>
    </ligand>
</feature>